<proteinExistence type="inferred from homology"/>
<keyword evidence="1" id="KW-0812">Transmembrane</keyword>
<dbReference type="EMBL" id="FNRP01000008">
    <property type="protein sequence ID" value="SEA55475.1"/>
    <property type="molecule type" value="Genomic_DNA"/>
</dbReference>
<feature type="domain" description="TonB-dependent receptor plug" evidence="3">
    <location>
        <begin position="109"/>
        <end position="214"/>
    </location>
</feature>
<keyword evidence="1" id="KW-0813">Transport</keyword>
<dbReference type="Proteomes" id="UP000183040">
    <property type="component" value="Unassembled WGS sequence"/>
</dbReference>
<dbReference type="NCBIfam" id="TIGR04056">
    <property type="entry name" value="OMP_RagA_SusC"/>
    <property type="match status" value="1"/>
</dbReference>
<dbReference type="InterPro" id="IPR037066">
    <property type="entry name" value="Plug_dom_sf"/>
</dbReference>
<evidence type="ECO:0000256" key="1">
    <source>
        <dbReference type="PROSITE-ProRule" id="PRU01360"/>
    </source>
</evidence>
<dbReference type="GO" id="GO:0009279">
    <property type="term" value="C:cell outer membrane"/>
    <property type="evidence" value="ECO:0007669"/>
    <property type="project" value="UniProtKB-SubCell"/>
</dbReference>
<dbReference type="RefSeq" id="WP_032851069.1">
    <property type="nucleotide sequence ID" value="NZ_FNRP01000008.1"/>
</dbReference>
<comment type="subcellular location">
    <subcellularLocation>
        <location evidence="1">Cell outer membrane</location>
        <topology evidence="1">Multi-pass membrane protein</topology>
    </subcellularLocation>
</comment>
<gene>
    <name evidence="4" type="ORF">SAMN04487924_10855</name>
</gene>
<dbReference type="Gene3D" id="2.170.130.10">
    <property type="entry name" value="TonB-dependent receptor, plug domain"/>
    <property type="match status" value="1"/>
</dbReference>
<dbReference type="NCBIfam" id="TIGR04057">
    <property type="entry name" value="SusC_RagA_signa"/>
    <property type="match status" value="1"/>
</dbReference>
<evidence type="ECO:0000256" key="2">
    <source>
        <dbReference type="SAM" id="SignalP"/>
    </source>
</evidence>
<feature type="chain" id="PRO_5010329014" evidence="2">
    <location>
        <begin position="20"/>
        <end position="996"/>
    </location>
</feature>
<accession>A0A1H4C4T6</accession>
<dbReference type="Pfam" id="PF07715">
    <property type="entry name" value="Plug"/>
    <property type="match status" value="1"/>
</dbReference>
<evidence type="ECO:0000313" key="5">
    <source>
        <dbReference type="Proteomes" id="UP000183040"/>
    </source>
</evidence>
<sequence>MKRLSVIILFTCLCCLLRAQEYLVNLYIVDKQDNPISEVVMTIVGNNMKKFISDSDGFIQFQAEKGTEIIFSKYNQMLGRTIVSAERQFVTLDDNNCLLEVGYDERLTKENTSLAISGVTAKEMRVSGQTNVMNTLYGLIPGLSVIQGENLPWQSNPDVYVRGRGSFGGNNVIILVDGIERDLTNIHSEEIESVTVLKDAAALALYGNRGADGVVCFTTKRGGEHKFRTHVNYNLSIQNPFRIPEMANAYNYGNALNEALCNDGMAPRYTQYDLRNMLNGVNSYLYPNIDWKNELLRNTGFNHDLNFSFDGTSKRMRYYVFADYSSNRGFFNNTDLNDGYSTQTEMYSLRLRTNLETDISPTSTLRINLMGHLQQYQYPTAGTDLTDMYNTPSAAFPIKSNNMWLQNQIFKNPLAQKTAKGYTTMLQRTLFADLTFDQNLSMLIKGLSAQLRISYDNSADMDDTRSKEYAYNNVTQLFNESGNIYDYLYTRYGNDTELVFNNGVLATQFMRTSIWAKLNYIRDFNAHHVNAKVIFSQGKSKFRGANNTFMYRDYILNTEYSYDDRYIINGVLTCAGSAKLVKGDKYRFYPALSAAWVISNEKFMKNAKNIDYLKLRASYGIVGNDSRLSYDMDKRFNGNGKKYIFVGTKLLNGMTHGALASTDMEPEKDYKTNVGIELGLFDGLAFEIDGFYNRRKNIRVNSTGSVSSVLGVGASDVFTGEVKNYGVEIALGYKQRIKDFAYHIQGTFSYAKNEIMRMEEAYHPYGYMYQTGQSIERFYGLVADGFYQESDFDNNGKLQSGVPVSTFISEVRPGDVKYKDLNEDGKIDEYDNTYQLYSNLPEIYYGFNVGAYYKNVGFNACFQGAGHFTVTTDLESIYQPLYGNDKNISNHYLKDYWTRYTPNARYPRLTTLSNNNNYRTSSLWTERGDFLKLRALEIYYKLPKQWIKNLHMNECRFFLKGMNLFSIDHIDIMDPEYVSMGYPSMRSYQIGVNVLF</sequence>
<comment type="similarity">
    <text evidence="1">Belongs to the TonB-dependent receptor family.</text>
</comment>
<name>A0A1H4C4T6_9BACE</name>
<evidence type="ECO:0000259" key="3">
    <source>
        <dbReference type="Pfam" id="PF07715"/>
    </source>
</evidence>
<dbReference type="AlphaFoldDB" id="A0A1H4C4T6"/>
<dbReference type="InterPro" id="IPR039426">
    <property type="entry name" value="TonB-dep_rcpt-like"/>
</dbReference>
<dbReference type="SUPFAM" id="SSF56935">
    <property type="entry name" value="Porins"/>
    <property type="match status" value="1"/>
</dbReference>
<keyword evidence="1" id="KW-0472">Membrane</keyword>
<evidence type="ECO:0000313" key="4">
    <source>
        <dbReference type="EMBL" id="SEA55475.1"/>
    </source>
</evidence>
<protein>
    <submittedName>
        <fullName evidence="4">TonB-linked outer membrane protein, SusC/RagA family</fullName>
    </submittedName>
</protein>
<keyword evidence="2" id="KW-0732">Signal</keyword>
<organism evidence="4 5">
    <name type="scientific">Bacteroides xylanisolvens</name>
    <dbReference type="NCBI Taxonomy" id="371601"/>
    <lineage>
        <taxon>Bacteria</taxon>
        <taxon>Pseudomonadati</taxon>
        <taxon>Bacteroidota</taxon>
        <taxon>Bacteroidia</taxon>
        <taxon>Bacteroidales</taxon>
        <taxon>Bacteroidaceae</taxon>
        <taxon>Bacteroides</taxon>
    </lineage>
</organism>
<keyword evidence="1" id="KW-0998">Cell outer membrane</keyword>
<reference evidence="4 5" key="1">
    <citation type="submission" date="2016-10" db="EMBL/GenBank/DDBJ databases">
        <authorList>
            <person name="de Groot N.N."/>
        </authorList>
    </citation>
    <scope>NUCLEOTIDE SEQUENCE [LARGE SCALE GENOMIC DNA]</scope>
    <source>
        <strain evidence="4 5">NLAE-zl-G339</strain>
    </source>
</reference>
<dbReference type="InterPro" id="IPR023997">
    <property type="entry name" value="TonB-dep_OMP_SusC/RagA_CS"/>
</dbReference>
<dbReference type="InterPro" id="IPR012910">
    <property type="entry name" value="Plug_dom"/>
</dbReference>
<keyword evidence="1" id="KW-1134">Transmembrane beta strand</keyword>
<feature type="signal peptide" evidence="2">
    <location>
        <begin position="1"/>
        <end position="19"/>
    </location>
</feature>
<dbReference type="InterPro" id="IPR023996">
    <property type="entry name" value="TonB-dep_OMP_SusC/RagA"/>
</dbReference>
<dbReference type="PROSITE" id="PS52016">
    <property type="entry name" value="TONB_DEPENDENT_REC_3"/>
    <property type="match status" value="1"/>
</dbReference>